<dbReference type="GO" id="GO:0032259">
    <property type="term" value="P:methylation"/>
    <property type="evidence" value="ECO:0007669"/>
    <property type="project" value="UniProtKB-KW"/>
</dbReference>
<keyword evidence="1" id="KW-0808">Transferase</keyword>
<dbReference type="Pfam" id="PF13489">
    <property type="entry name" value="Methyltransf_23"/>
    <property type="match status" value="1"/>
</dbReference>
<dbReference type="Gene3D" id="3.40.50.150">
    <property type="entry name" value="Vaccinia Virus protein VP39"/>
    <property type="match status" value="1"/>
</dbReference>
<keyword evidence="1" id="KW-0489">Methyltransferase</keyword>
<dbReference type="EMBL" id="DSUJ01000008">
    <property type="protein sequence ID" value="HFI91450.1"/>
    <property type="molecule type" value="Genomic_DNA"/>
</dbReference>
<protein>
    <submittedName>
        <fullName evidence="1">Class I SAM-dependent methyltransferase</fullName>
    </submittedName>
</protein>
<name>A0A7V2ZK77_9BACT</name>
<organism evidence="1">
    <name type="scientific">Ignavibacterium album</name>
    <dbReference type="NCBI Taxonomy" id="591197"/>
    <lineage>
        <taxon>Bacteria</taxon>
        <taxon>Pseudomonadati</taxon>
        <taxon>Ignavibacteriota</taxon>
        <taxon>Ignavibacteria</taxon>
        <taxon>Ignavibacteriales</taxon>
        <taxon>Ignavibacteriaceae</taxon>
        <taxon>Ignavibacterium</taxon>
    </lineage>
</organism>
<comment type="caution">
    <text evidence="1">The sequence shown here is derived from an EMBL/GenBank/DDBJ whole genome shotgun (WGS) entry which is preliminary data.</text>
</comment>
<gene>
    <name evidence="1" type="ORF">ENS31_07975</name>
</gene>
<proteinExistence type="predicted"/>
<accession>A0A7V2ZK77</accession>
<reference evidence="1" key="1">
    <citation type="journal article" date="2020" name="mSystems">
        <title>Genome- and Community-Level Interaction Insights into Carbon Utilization and Element Cycling Functions of Hydrothermarchaeota in Hydrothermal Sediment.</title>
        <authorList>
            <person name="Zhou Z."/>
            <person name="Liu Y."/>
            <person name="Xu W."/>
            <person name="Pan J."/>
            <person name="Luo Z.H."/>
            <person name="Li M."/>
        </authorList>
    </citation>
    <scope>NUCLEOTIDE SEQUENCE [LARGE SCALE GENOMIC DNA]</scope>
    <source>
        <strain evidence="1">SpSt-479</strain>
    </source>
</reference>
<evidence type="ECO:0000313" key="1">
    <source>
        <dbReference type="EMBL" id="HFI91450.1"/>
    </source>
</evidence>
<dbReference type="PANTHER" id="PTHR43861">
    <property type="entry name" value="TRANS-ACONITATE 2-METHYLTRANSFERASE-RELATED"/>
    <property type="match status" value="1"/>
</dbReference>
<dbReference type="SUPFAM" id="SSF53335">
    <property type="entry name" value="S-adenosyl-L-methionine-dependent methyltransferases"/>
    <property type="match status" value="1"/>
</dbReference>
<dbReference type="PANTHER" id="PTHR43861:SF6">
    <property type="entry name" value="METHYLTRANSFERASE TYPE 11"/>
    <property type="match status" value="1"/>
</dbReference>
<sequence>MIFFLTIKATSMTKIYRDIFYKSYFSEKSSKGSDSLNQKRMKNWSKATLLRIKSWLPADKNVKILDIGCGFGLLLNTFKEEGYNNLVGVDISEEQINIAKKLFPEIDFICSDLISYLKNNQVKYDLVTAFDVLEHLDKQEAFATLELICNNLIEHGQLIIQTPNAESPWFGTVAYGDFTHEWFYTTSSIEDILLKTGFKRFDFLPSEPMAINLKSFIRKIIWSIIKLFLVIWNLAETGSKGSKIYTRVFLARAVK</sequence>
<dbReference type="InterPro" id="IPR029063">
    <property type="entry name" value="SAM-dependent_MTases_sf"/>
</dbReference>
<dbReference type="AlphaFoldDB" id="A0A7V2ZK77"/>
<dbReference type="GO" id="GO:0008168">
    <property type="term" value="F:methyltransferase activity"/>
    <property type="evidence" value="ECO:0007669"/>
    <property type="project" value="UniProtKB-KW"/>
</dbReference>
<dbReference type="CDD" id="cd02440">
    <property type="entry name" value="AdoMet_MTases"/>
    <property type="match status" value="1"/>
</dbReference>